<comment type="caution">
    <text evidence="1">The sequence shown here is derived from an EMBL/GenBank/DDBJ whole genome shotgun (WGS) entry which is preliminary data.</text>
</comment>
<organism evidence="1 2">
    <name type="scientific">Potamilus streckersoni</name>
    <dbReference type="NCBI Taxonomy" id="2493646"/>
    <lineage>
        <taxon>Eukaryota</taxon>
        <taxon>Metazoa</taxon>
        <taxon>Spiralia</taxon>
        <taxon>Lophotrochozoa</taxon>
        <taxon>Mollusca</taxon>
        <taxon>Bivalvia</taxon>
        <taxon>Autobranchia</taxon>
        <taxon>Heteroconchia</taxon>
        <taxon>Palaeoheterodonta</taxon>
        <taxon>Unionida</taxon>
        <taxon>Unionoidea</taxon>
        <taxon>Unionidae</taxon>
        <taxon>Ambleminae</taxon>
        <taxon>Lampsilini</taxon>
        <taxon>Potamilus</taxon>
    </lineage>
</organism>
<gene>
    <name evidence="1" type="ORF">CHS0354_011548</name>
</gene>
<protein>
    <submittedName>
        <fullName evidence="1">Uncharacterized protein</fullName>
    </submittedName>
</protein>
<name>A0AAE0VXS7_9BIVA</name>
<dbReference type="Proteomes" id="UP001195483">
    <property type="component" value="Unassembled WGS sequence"/>
</dbReference>
<reference evidence="1" key="1">
    <citation type="journal article" date="2021" name="Genome Biol. Evol.">
        <title>A High-Quality Reference Genome for a Parasitic Bivalve with Doubly Uniparental Inheritance (Bivalvia: Unionida).</title>
        <authorList>
            <person name="Smith C.H."/>
        </authorList>
    </citation>
    <scope>NUCLEOTIDE SEQUENCE</scope>
    <source>
        <strain evidence="1">CHS0354</strain>
    </source>
</reference>
<dbReference type="AlphaFoldDB" id="A0AAE0VXS7"/>
<evidence type="ECO:0000313" key="2">
    <source>
        <dbReference type="Proteomes" id="UP001195483"/>
    </source>
</evidence>
<dbReference type="EMBL" id="JAEAOA010000708">
    <property type="protein sequence ID" value="KAK3593939.1"/>
    <property type="molecule type" value="Genomic_DNA"/>
</dbReference>
<keyword evidence="2" id="KW-1185">Reference proteome</keyword>
<sequence length="193" mass="22708">MSYTLEEDKLPYLMGCYRHFQRVLQRYKLEYYTVFKGTRWNTTQFAKVQDGILHRLQRYEMEYCTVCKGTKWNTTQFEKVQDGTLHSLQRYKMEYYTVSKGRVMCAEIMTGTFLSYDSPASSVLPNIRKKIDGKTMTKYKAMHGYKASQAKAFAITIATNYFEEVNDGLQKDFTRRHGSIELSDDVFCLLFLV</sequence>
<reference evidence="1" key="2">
    <citation type="journal article" date="2021" name="Genome Biol. Evol.">
        <title>Developing a high-quality reference genome for a parasitic bivalve with doubly uniparental inheritance (Bivalvia: Unionida).</title>
        <authorList>
            <person name="Smith C.H."/>
        </authorList>
    </citation>
    <scope>NUCLEOTIDE SEQUENCE</scope>
    <source>
        <strain evidence="1">CHS0354</strain>
        <tissue evidence="1">Mantle</tissue>
    </source>
</reference>
<proteinExistence type="predicted"/>
<reference evidence="1" key="3">
    <citation type="submission" date="2023-05" db="EMBL/GenBank/DDBJ databases">
        <authorList>
            <person name="Smith C.H."/>
        </authorList>
    </citation>
    <scope>NUCLEOTIDE SEQUENCE</scope>
    <source>
        <strain evidence="1">CHS0354</strain>
        <tissue evidence="1">Mantle</tissue>
    </source>
</reference>
<accession>A0AAE0VXS7</accession>
<evidence type="ECO:0000313" key="1">
    <source>
        <dbReference type="EMBL" id="KAK3593939.1"/>
    </source>
</evidence>